<dbReference type="GeneID" id="43674695"/>
<proteinExistence type="inferred from homology"/>
<dbReference type="EMBL" id="ML736743">
    <property type="protein sequence ID" value="KAE8408489.1"/>
    <property type="molecule type" value="Genomic_DNA"/>
</dbReference>
<evidence type="ECO:0000256" key="5">
    <source>
        <dbReference type="ARBA" id="ARBA00023004"/>
    </source>
</evidence>
<gene>
    <name evidence="8" type="ORF">BDV37DRAFT_295967</name>
</gene>
<dbReference type="SUPFAM" id="SSF48264">
    <property type="entry name" value="Cytochrome P450"/>
    <property type="match status" value="1"/>
</dbReference>
<dbReference type="GO" id="GO:0016020">
    <property type="term" value="C:membrane"/>
    <property type="evidence" value="ECO:0007669"/>
    <property type="project" value="UniProtKB-SubCell"/>
</dbReference>
<dbReference type="OrthoDB" id="6692864at2759"/>
<dbReference type="GO" id="GO:0004497">
    <property type="term" value="F:monooxygenase activity"/>
    <property type="evidence" value="ECO:0007669"/>
    <property type="project" value="UniProtKB-KW"/>
</dbReference>
<dbReference type="RefSeq" id="XP_031945808.1">
    <property type="nucleotide sequence ID" value="XM_032090004.1"/>
</dbReference>
<comment type="similarity">
    <text evidence="2">Belongs to the cytochrome P450 family.</text>
</comment>
<dbReference type="CDD" id="cd11061">
    <property type="entry name" value="CYP67-like"/>
    <property type="match status" value="1"/>
</dbReference>
<keyword evidence="3 7" id="KW-0479">Metal-binding</keyword>
<keyword evidence="5 7" id="KW-0408">Iron</keyword>
<dbReference type="InterPro" id="IPR036396">
    <property type="entry name" value="Cyt_P450_sf"/>
</dbReference>
<accession>A0A5N6IAM1</accession>
<dbReference type="InterPro" id="IPR002401">
    <property type="entry name" value="Cyt_P450_E_grp-I"/>
</dbReference>
<protein>
    <submittedName>
        <fullName evidence="8">Cytochrome P450 monooxygenase</fullName>
    </submittedName>
</protein>
<reference evidence="8 9" key="1">
    <citation type="submission" date="2019-04" db="EMBL/GenBank/DDBJ databases">
        <authorList>
            <consortium name="DOE Joint Genome Institute"/>
            <person name="Mondo S."/>
            <person name="Kjaerbolling I."/>
            <person name="Vesth T."/>
            <person name="Frisvad J.C."/>
            <person name="Nybo J.L."/>
            <person name="Theobald S."/>
            <person name="Kildgaard S."/>
            <person name="Isbrandt T."/>
            <person name="Kuo A."/>
            <person name="Sato A."/>
            <person name="Lyhne E.K."/>
            <person name="Kogle M.E."/>
            <person name="Wiebenga A."/>
            <person name="Kun R.S."/>
            <person name="Lubbers R.J."/>
            <person name="Makela M.R."/>
            <person name="Barry K."/>
            <person name="Chovatia M."/>
            <person name="Clum A."/>
            <person name="Daum C."/>
            <person name="Haridas S."/>
            <person name="He G."/>
            <person name="LaButti K."/>
            <person name="Lipzen A."/>
            <person name="Riley R."/>
            <person name="Salamov A."/>
            <person name="Simmons B.A."/>
            <person name="Magnuson J.K."/>
            <person name="Henrissat B."/>
            <person name="Mortensen U.H."/>
            <person name="Larsen T.O."/>
            <person name="Devries R.P."/>
            <person name="Grigoriev I.V."/>
            <person name="Machida M."/>
            <person name="Baker S.E."/>
            <person name="Andersen M.R."/>
            <person name="Cantor M.N."/>
            <person name="Hua S.X."/>
        </authorList>
    </citation>
    <scope>NUCLEOTIDE SEQUENCE [LARGE SCALE GENOMIC DNA]</scope>
    <source>
        <strain evidence="8 9">CBS 119388</strain>
    </source>
</reference>
<organism evidence="8 9">
    <name type="scientific">Aspergillus pseudonomiae</name>
    <dbReference type="NCBI Taxonomy" id="1506151"/>
    <lineage>
        <taxon>Eukaryota</taxon>
        <taxon>Fungi</taxon>
        <taxon>Dikarya</taxon>
        <taxon>Ascomycota</taxon>
        <taxon>Pezizomycotina</taxon>
        <taxon>Eurotiomycetes</taxon>
        <taxon>Eurotiomycetidae</taxon>
        <taxon>Eurotiales</taxon>
        <taxon>Aspergillaceae</taxon>
        <taxon>Aspergillus</taxon>
        <taxon>Aspergillus subgen. Circumdati</taxon>
    </lineage>
</organism>
<dbReference type="PRINTS" id="PR00463">
    <property type="entry name" value="EP450I"/>
</dbReference>
<keyword evidence="7" id="KW-0349">Heme</keyword>
<dbReference type="Pfam" id="PF00067">
    <property type="entry name" value="p450"/>
    <property type="match status" value="2"/>
</dbReference>
<dbReference type="GO" id="GO:0020037">
    <property type="term" value="F:heme binding"/>
    <property type="evidence" value="ECO:0007669"/>
    <property type="project" value="InterPro"/>
</dbReference>
<dbReference type="GO" id="GO:0016705">
    <property type="term" value="F:oxidoreductase activity, acting on paired donors, with incorporation or reduction of molecular oxygen"/>
    <property type="evidence" value="ECO:0007669"/>
    <property type="project" value="InterPro"/>
</dbReference>
<keyword evidence="9" id="KW-1185">Reference proteome</keyword>
<accession>A0A5N7DR35</accession>
<keyword evidence="6 8" id="KW-0503">Monooxygenase</keyword>
<sequence>MMLTQDSLPLIATLSGVSLHTFVYRFGEWDTTSMLLVQIYTFIFVGGNLTAYLDLLTWTGLRLSPAAFWSLFCYHILGIYCSMLAYRLLLHRLRRFPGPFFGRLTNFYATTLTVNLQKPQEVQKLHREYGDYVRLGPGHLSIADPEAVQVIYGTQSPVTKGPWYTVLEPRVPLVMVRDKQEHARRRKVWDQGFSTKALRYYEPRVSKYTDNLLQVIHKNAGKPIDVARWFMYFSFDVMVDLSFGKASNMLVDGKESYILRTIRTDMAKIAYFSHLAWLFPFTKRLPFLNGNLLRLWRWIAEQVSERAQCEPERPDVFSWILNHYRQGPKSHQDTLNLHGDAHLIVVAGSDTVSTTLTNRFQSPNPSGLQRVTPAEGLSNGDKFIPGNVIVQVPTYTVYRDSRAFERPEEFIPERWTTRSELVKDRSAFIPFGLGPYSCVGKRLAWMELRRVIAVILHSYDVALAPGQSAKAFWEGQMDTFTLVTPPLELVFTEREHV</sequence>
<evidence type="ECO:0000313" key="8">
    <source>
        <dbReference type="EMBL" id="KAE8408489.1"/>
    </source>
</evidence>
<evidence type="ECO:0000256" key="7">
    <source>
        <dbReference type="PIRSR" id="PIRSR602401-1"/>
    </source>
</evidence>
<dbReference type="Proteomes" id="UP000325579">
    <property type="component" value="Unassembled WGS sequence"/>
</dbReference>
<evidence type="ECO:0000256" key="6">
    <source>
        <dbReference type="ARBA" id="ARBA00023033"/>
    </source>
</evidence>
<evidence type="ECO:0000313" key="9">
    <source>
        <dbReference type="Proteomes" id="UP000325579"/>
    </source>
</evidence>
<dbReference type="PANTHER" id="PTHR24305:SF187">
    <property type="entry name" value="P450, PUTATIVE (EUROFUNG)-RELATED"/>
    <property type="match status" value="1"/>
</dbReference>
<keyword evidence="4" id="KW-0560">Oxidoreductase</keyword>
<dbReference type="PANTHER" id="PTHR24305">
    <property type="entry name" value="CYTOCHROME P450"/>
    <property type="match status" value="1"/>
</dbReference>
<dbReference type="AlphaFoldDB" id="A0A5N6IAM1"/>
<name>A0A5N6IAM1_9EURO</name>
<evidence type="ECO:0000256" key="4">
    <source>
        <dbReference type="ARBA" id="ARBA00023002"/>
    </source>
</evidence>
<comment type="cofactor">
    <cofactor evidence="1 7">
        <name>heme</name>
        <dbReference type="ChEBI" id="CHEBI:30413"/>
    </cofactor>
</comment>
<evidence type="ECO:0000256" key="3">
    <source>
        <dbReference type="ARBA" id="ARBA00022723"/>
    </source>
</evidence>
<feature type="binding site" description="axial binding residue" evidence="7">
    <location>
        <position position="438"/>
    </location>
    <ligand>
        <name>heme</name>
        <dbReference type="ChEBI" id="CHEBI:30413"/>
    </ligand>
    <ligandPart>
        <name>Fe</name>
        <dbReference type="ChEBI" id="CHEBI:18248"/>
    </ligandPart>
</feature>
<dbReference type="InterPro" id="IPR001128">
    <property type="entry name" value="Cyt_P450"/>
</dbReference>
<dbReference type="Gene3D" id="1.10.630.10">
    <property type="entry name" value="Cytochrome P450"/>
    <property type="match status" value="2"/>
</dbReference>
<dbReference type="GO" id="GO:0005506">
    <property type="term" value="F:iron ion binding"/>
    <property type="evidence" value="ECO:0007669"/>
    <property type="project" value="InterPro"/>
</dbReference>
<evidence type="ECO:0000256" key="2">
    <source>
        <dbReference type="ARBA" id="ARBA00010617"/>
    </source>
</evidence>
<dbReference type="InterPro" id="IPR050121">
    <property type="entry name" value="Cytochrome_P450_monoxygenase"/>
</dbReference>
<evidence type="ECO:0000256" key="1">
    <source>
        <dbReference type="ARBA" id="ARBA00001971"/>
    </source>
</evidence>